<dbReference type="PANTHER" id="PTHR11063">
    <property type="entry name" value="GLUTAMATE SEMIALDEHYDE DEHYDROGENASE"/>
    <property type="match status" value="1"/>
</dbReference>
<dbReference type="FunFam" id="3.40.309.10:FF:000006">
    <property type="entry name" value="Gamma-glutamyl phosphate reductase"/>
    <property type="match status" value="1"/>
</dbReference>
<dbReference type="EMBL" id="LRRQ01000154">
    <property type="protein sequence ID" value="OAM87884.1"/>
    <property type="molecule type" value="Genomic_DNA"/>
</dbReference>
<dbReference type="CDD" id="cd07079">
    <property type="entry name" value="ALDH_F18-19_ProA-GPR"/>
    <property type="match status" value="1"/>
</dbReference>
<comment type="pathway">
    <text evidence="1 7">Amino-acid biosynthesis; L-proline biosynthesis; L-glutamate 5-semialdehyde from L-glutamate: step 2/2.</text>
</comment>
<keyword evidence="5 7" id="KW-0560">Oxidoreductase</keyword>
<dbReference type="Gene3D" id="3.40.309.10">
    <property type="entry name" value="Aldehyde Dehydrogenase, Chain A, domain 2"/>
    <property type="match status" value="1"/>
</dbReference>
<dbReference type="InterPro" id="IPR016161">
    <property type="entry name" value="Ald_DH/histidinol_DH"/>
</dbReference>
<evidence type="ECO:0000256" key="2">
    <source>
        <dbReference type="ARBA" id="ARBA00022605"/>
    </source>
</evidence>
<dbReference type="NCBIfam" id="TIGR00407">
    <property type="entry name" value="proA"/>
    <property type="match status" value="1"/>
</dbReference>
<dbReference type="PANTHER" id="PTHR11063:SF8">
    <property type="entry name" value="DELTA-1-PYRROLINE-5-CARBOXYLATE SYNTHASE"/>
    <property type="match status" value="1"/>
</dbReference>
<dbReference type="InterPro" id="IPR016162">
    <property type="entry name" value="Ald_DH_N"/>
</dbReference>
<evidence type="ECO:0000313" key="9">
    <source>
        <dbReference type="EMBL" id="OAM87884.1"/>
    </source>
</evidence>
<evidence type="ECO:0000256" key="7">
    <source>
        <dbReference type="HAMAP-Rule" id="MF_00412"/>
    </source>
</evidence>
<dbReference type="InterPro" id="IPR012134">
    <property type="entry name" value="Glu-5-SA_DH"/>
</dbReference>
<dbReference type="GO" id="GO:0005737">
    <property type="term" value="C:cytoplasm"/>
    <property type="evidence" value="ECO:0007669"/>
    <property type="project" value="UniProtKB-SubCell"/>
</dbReference>
<evidence type="ECO:0000256" key="4">
    <source>
        <dbReference type="ARBA" id="ARBA00022857"/>
    </source>
</evidence>
<name>A0A178ICY9_9BACT</name>
<dbReference type="STRING" id="1184151.AW736_20050"/>
<evidence type="ECO:0000256" key="5">
    <source>
        <dbReference type="ARBA" id="ARBA00023002"/>
    </source>
</evidence>
<comment type="caution">
    <text evidence="9">The sequence shown here is derived from an EMBL/GenBank/DDBJ whole genome shotgun (WGS) entry which is preliminary data.</text>
</comment>
<dbReference type="Gene3D" id="3.40.605.10">
    <property type="entry name" value="Aldehyde Dehydrogenase, Chain A, domain 1"/>
    <property type="match status" value="1"/>
</dbReference>
<dbReference type="InterPro" id="IPR016163">
    <property type="entry name" value="Ald_DH_C"/>
</dbReference>
<evidence type="ECO:0000313" key="10">
    <source>
        <dbReference type="Proteomes" id="UP000078486"/>
    </source>
</evidence>
<dbReference type="HAMAP" id="MF_00412">
    <property type="entry name" value="ProA"/>
    <property type="match status" value="1"/>
</dbReference>
<keyword evidence="10" id="KW-1185">Reference proteome</keyword>
<evidence type="ECO:0000256" key="6">
    <source>
        <dbReference type="ARBA" id="ARBA00049024"/>
    </source>
</evidence>
<keyword evidence="4 7" id="KW-0521">NADP</keyword>
<keyword evidence="7" id="KW-0963">Cytoplasm</keyword>
<dbReference type="Pfam" id="PF00171">
    <property type="entry name" value="Aldedh"/>
    <property type="match status" value="1"/>
</dbReference>
<evidence type="ECO:0000256" key="1">
    <source>
        <dbReference type="ARBA" id="ARBA00004985"/>
    </source>
</evidence>
<dbReference type="Proteomes" id="UP000078486">
    <property type="component" value="Unassembled WGS sequence"/>
</dbReference>
<organism evidence="9 10">
    <name type="scientific">Termitidicoccus mucosus</name>
    <dbReference type="NCBI Taxonomy" id="1184151"/>
    <lineage>
        <taxon>Bacteria</taxon>
        <taxon>Pseudomonadati</taxon>
        <taxon>Verrucomicrobiota</taxon>
        <taxon>Opitutia</taxon>
        <taxon>Opitutales</taxon>
        <taxon>Opitutaceae</taxon>
        <taxon>Termitidicoccus</taxon>
    </lineage>
</organism>
<dbReference type="UniPathway" id="UPA00098">
    <property type="reaction ID" value="UER00360"/>
</dbReference>
<dbReference type="GO" id="GO:0004350">
    <property type="term" value="F:glutamate-5-semialdehyde dehydrogenase activity"/>
    <property type="evidence" value="ECO:0007669"/>
    <property type="project" value="UniProtKB-UniRule"/>
</dbReference>
<sequence>MSANAATNAAATPATADLAGLVLAIAKRARAASLELATATTAQKNAALERLAGLIETSHEPLLAANARDLAAARENGLAAAQIDRLTLTPERLAHLAESVRQVAALPDPVGELLDETTRPNGLRIRRVRVPIGVIGIIYEARPNVTIDCAILCLKSGNASILRGGKEIFHTNTAFAALLPAALAHAGLPADAVQLIPTTDRAALNTLLKLDDYIHCIIPRGGESLIRFVAENATIPVIKHYNGVCFVYLDEAADPAMAETVTVNAKTSRVSVCNAAEQLLVHRAAADTLLPRVARALVAGKVGLRCDPASAAILARGQIPHTAATEADYRTEFLALTMAVRVVDTLDEAVAIINRDGSAHSDAIITRDEAAARRFLAGVDSSAVFWNASTRFNDGFEFGFGAEIGISTDRLHARGPMGLRELCSYKFLVEGTGQVRG</sequence>
<comment type="catalytic activity">
    <reaction evidence="6 7">
        <text>L-glutamate 5-semialdehyde + phosphate + NADP(+) = L-glutamyl 5-phosphate + NADPH + H(+)</text>
        <dbReference type="Rhea" id="RHEA:19541"/>
        <dbReference type="ChEBI" id="CHEBI:15378"/>
        <dbReference type="ChEBI" id="CHEBI:43474"/>
        <dbReference type="ChEBI" id="CHEBI:57783"/>
        <dbReference type="ChEBI" id="CHEBI:58066"/>
        <dbReference type="ChEBI" id="CHEBI:58274"/>
        <dbReference type="ChEBI" id="CHEBI:58349"/>
        <dbReference type="EC" id="1.2.1.41"/>
    </reaction>
</comment>
<accession>A0A178ICY9</accession>
<keyword evidence="2 7" id="KW-0028">Amino-acid biosynthesis</keyword>
<gene>
    <name evidence="7 9" type="primary">proA</name>
    <name evidence="9" type="ORF">AW736_20050</name>
</gene>
<dbReference type="AlphaFoldDB" id="A0A178ICY9"/>
<dbReference type="SUPFAM" id="SSF53720">
    <property type="entry name" value="ALDH-like"/>
    <property type="match status" value="1"/>
</dbReference>
<dbReference type="OrthoDB" id="9809970at2"/>
<proteinExistence type="inferred from homology"/>
<dbReference type="RefSeq" id="WP_068772095.1">
    <property type="nucleotide sequence ID" value="NZ_CP109796.1"/>
</dbReference>
<dbReference type="PIRSF" id="PIRSF000151">
    <property type="entry name" value="GPR"/>
    <property type="match status" value="1"/>
</dbReference>
<comment type="subcellular location">
    <subcellularLocation>
        <location evidence="7">Cytoplasm</location>
    </subcellularLocation>
</comment>
<protein>
    <recommendedName>
        <fullName evidence="7">Gamma-glutamyl phosphate reductase</fullName>
        <shortName evidence="7">GPR</shortName>
        <ecNumber evidence="7">1.2.1.41</ecNumber>
    </recommendedName>
    <alternativeName>
        <fullName evidence="7">Glutamate-5-semialdehyde dehydrogenase</fullName>
    </alternativeName>
    <alternativeName>
        <fullName evidence="7">Glutamyl-gamma-semialdehyde dehydrogenase</fullName>
        <shortName evidence="7">GSA dehydrogenase</shortName>
    </alternativeName>
</protein>
<dbReference type="EC" id="1.2.1.41" evidence="7"/>
<dbReference type="NCBIfam" id="NF001221">
    <property type="entry name" value="PRK00197.1"/>
    <property type="match status" value="1"/>
</dbReference>
<dbReference type="GO" id="GO:0050661">
    <property type="term" value="F:NADP binding"/>
    <property type="evidence" value="ECO:0007669"/>
    <property type="project" value="InterPro"/>
</dbReference>
<evidence type="ECO:0000256" key="3">
    <source>
        <dbReference type="ARBA" id="ARBA00022650"/>
    </source>
</evidence>
<comment type="similarity">
    <text evidence="7">Belongs to the gamma-glutamyl phosphate reductase family.</text>
</comment>
<dbReference type="GO" id="GO:0055129">
    <property type="term" value="P:L-proline biosynthetic process"/>
    <property type="evidence" value="ECO:0007669"/>
    <property type="project" value="UniProtKB-UniRule"/>
</dbReference>
<dbReference type="InterPro" id="IPR000965">
    <property type="entry name" value="GPR_dom"/>
</dbReference>
<evidence type="ECO:0000259" key="8">
    <source>
        <dbReference type="Pfam" id="PF00171"/>
    </source>
</evidence>
<feature type="domain" description="Aldehyde dehydrogenase" evidence="8">
    <location>
        <begin position="22"/>
        <end position="309"/>
    </location>
</feature>
<dbReference type="InterPro" id="IPR015590">
    <property type="entry name" value="Aldehyde_DH_dom"/>
</dbReference>
<comment type="function">
    <text evidence="7">Catalyzes the NADPH-dependent reduction of L-glutamate 5-phosphate into L-glutamate 5-semialdehyde and phosphate. The product spontaneously undergoes cyclization to form 1-pyrroline-5-carboxylate.</text>
</comment>
<reference evidence="9 10" key="1">
    <citation type="submission" date="2016-01" db="EMBL/GenBank/DDBJ databases">
        <title>High potential of lignocellulose degradation of a new Verrucomicrobia species.</title>
        <authorList>
            <person name="Wang Y."/>
            <person name="Shi Y."/>
            <person name="Qiu Z."/>
            <person name="Liu S."/>
            <person name="Yang H."/>
        </authorList>
    </citation>
    <scope>NUCLEOTIDE SEQUENCE [LARGE SCALE GENOMIC DNA]</scope>
    <source>
        <strain evidence="9 10">TSB47</strain>
    </source>
</reference>
<keyword evidence="3 7" id="KW-0641">Proline biosynthesis</keyword>